<dbReference type="EMBL" id="JACHHQ010000003">
    <property type="protein sequence ID" value="MBB5199863.1"/>
    <property type="molecule type" value="Genomic_DNA"/>
</dbReference>
<evidence type="ECO:0000313" key="2">
    <source>
        <dbReference type="EMBL" id="MBB5199863.1"/>
    </source>
</evidence>
<dbReference type="RefSeq" id="WP_168056230.1">
    <property type="nucleotide sequence ID" value="NZ_JAAOZT010000009.1"/>
</dbReference>
<keyword evidence="2" id="KW-0808">Transferase</keyword>
<dbReference type="Gene3D" id="3.30.1330.230">
    <property type="match status" value="1"/>
</dbReference>
<sequence>MNNLPDMISLREITSDEFKAGYLISRLSSFGITRLADITGLDRLGIPTHSCVLPGRGDAISVYSGKGLSDSHSIISSIMECLERTGPLWNMERVAIKSETELVSEGVEFVSPSHFTEPPNNLYNQTIPMAWILGTSLISERGVFVPADLAFSGFRAIQAPISPFSCVTSNGLAAAFSRKNAIEHALREVMERDVVSCIELSSACFGAGILEDIARLFEINTDPIAKNFLNDPNKAVSVNIATLPKTPRDLIRKFEDIGMQFSVKALPNDFHIPVFGACAIEEMAPGNLLGGAGYAMHLNPEFAIIGAILEVAQARATSLQGAREDYHEKQTKSRLAVPPMSDWLLSPSDVPINFNDIAWKNARSGGESDLSVYIRAVKATELPEIIVVDFPIFEGVSVVRVLIPGAETTHPTGGLSRLGPRATALYDKYVGK</sequence>
<dbReference type="AlphaFoldDB" id="A0A840RQ72"/>
<comment type="caution">
    <text evidence="2">The sequence shown here is derived from an EMBL/GenBank/DDBJ whole genome shotgun (WGS) entry which is preliminary data.</text>
</comment>
<dbReference type="NCBIfam" id="TIGR00702">
    <property type="entry name" value="YcaO-type kinase domain"/>
    <property type="match status" value="1"/>
</dbReference>
<keyword evidence="2" id="KW-0689">Ribosomal protein</keyword>
<organism evidence="2 3">
    <name type="scientific">Glaciimonas immobilis</name>
    <dbReference type="NCBI Taxonomy" id="728004"/>
    <lineage>
        <taxon>Bacteria</taxon>
        <taxon>Pseudomonadati</taxon>
        <taxon>Pseudomonadota</taxon>
        <taxon>Betaproteobacteria</taxon>
        <taxon>Burkholderiales</taxon>
        <taxon>Oxalobacteraceae</taxon>
        <taxon>Glaciimonas</taxon>
    </lineage>
</organism>
<dbReference type="Proteomes" id="UP000571084">
    <property type="component" value="Unassembled WGS sequence"/>
</dbReference>
<accession>A0A840RQ72</accession>
<dbReference type="GO" id="GO:0016740">
    <property type="term" value="F:transferase activity"/>
    <property type="evidence" value="ECO:0007669"/>
    <property type="project" value="UniProtKB-KW"/>
</dbReference>
<dbReference type="Gene3D" id="3.30.160.660">
    <property type="match status" value="1"/>
</dbReference>
<evidence type="ECO:0000259" key="1">
    <source>
        <dbReference type="PROSITE" id="PS51664"/>
    </source>
</evidence>
<dbReference type="PROSITE" id="PS51664">
    <property type="entry name" value="YCAO"/>
    <property type="match status" value="1"/>
</dbReference>
<gene>
    <name evidence="2" type="ORF">HNR39_001695</name>
</gene>
<name>A0A840RQ72_9BURK</name>
<dbReference type="InterPro" id="IPR003776">
    <property type="entry name" value="YcaO-like_dom"/>
</dbReference>
<keyword evidence="3" id="KW-1185">Reference proteome</keyword>
<reference evidence="2 3" key="1">
    <citation type="submission" date="2020-08" db="EMBL/GenBank/DDBJ databases">
        <title>Genomic Encyclopedia of Type Strains, Phase IV (KMG-IV): sequencing the most valuable type-strain genomes for metagenomic binning, comparative biology and taxonomic classification.</title>
        <authorList>
            <person name="Goeker M."/>
        </authorList>
    </citation>
    <scope>NUCLEOTIDE SEQUENCE [LARGE SCALE GENOMIC DNA]</scope>
    <source>
        <strain evidence="2 3">DSM 23240</strain>
    </source>
</reference>
<proteinExistence type="predicted"/>
<protein>
    <submittedName>
        <fullName evidence="2">Ribosomal protein S12 methylthiotransferase accessory factor</fullName>
    </submittedName>
</protein>
<dbReference type="PANTHER" id="PTHR37809:SF1">
    <property type="entry name" value="RIBOSOMAL PROTEIN S12 METHYLTHIOTRANSFERASE ACCESSORY FACTOR YCAO"/>
    <property type="match status" value="1"/>
</dbReference>
<keyword evidence="2" id="KW-0687">Ribonucleoprotein</keyword>
<dbReference type="PANTHER" id="PTHR37809">
    <property type="entry name" value="RIBOSOMAL PROTEIN S12 METHYLTHIOTRANSFERASE ACCESSORY FACTOR YCAO"/>
    <property type="match status" value="1"/>
</dbReference>
<dbReference type="Pfam" id="PF02624">
    <property type="entry name" value="YcaO"/>
    <property type="match status" value="1"/>
</dbReference>
<dbReference type="GO" id="GO:0005840">
    <property type="term" value="C:ribosome"/>
    <property type="evidence" value="ECO:0007669"/>
    <property type="project" value="UniProtKB-KW"/>
</dbReference>
<evidence type="ECO:0000313" key="3">
    <source>
        <dbReference type="Proteomes" id="UP000571084"/>
    </source>
</evidence>
<feature type="domain" description="YcaO" evidence="1">
    <location>
        <begin position="65"/>
        <end position="432"/>
    </location>
</feature>
<dbReference type="Gene3D" id="3.30.40.250">
    <property type="match status" value="1"/>
</dbReference>